<keyword evidence="4" id="KW-1015">Disulfide bond</keyword>
<dbReference type="InterPro" id="IPR009003">
    <property type="entry name" value="Peptidase_S1_PA"/>
</dbReference>
<dbReference type="GO" id="GO:0004252">
    <property type="term" value="F:serine-type endopeptidase activity"/>
    <property type="evidence" value="ECO:0007669"/>
    <property type="project" value="InterPro"/>
</dbReference>
<dbReference type="InterPro" id="IPR043504">
    <property type="entry name" value="Peptidase_S1_PA_chymotrypsin"/>
</dbReference>
<dbReference type="SUPFAM" id="SSF50494">
    <property type="entry name" value="Trypsin-like serine proteases"/>
    <property type="match status" value="1"/>
</dbReference>
<keyword evidence="3" id="KW-0720">Serine protease</keyword>
<dbReference type="PRINTS" id="PR00722">
    <property type="entry name" value="CHYMOTRYPSIN"/>
</dbReference>
<evidence type="ECO:0000313" key="7">
    <source>
        <dbReference type="Ensembl" id="ENSXMAP00000005175.1"/>
    </source>
</evidence>
<reference evidence="8" key="2">
    <citation type="journal article" date="2013" name="Nat. Genet.">
        <title>The genome of the platyfish, Xiphophorus maculatus, provides insights into evolutionary adaptation and several complex traits.</title>
        <authorList>
            <person name="Schartl M."/>
            <person name="Walter R.B."/>
            <person name="Shen Y."/>
            <person name="Garcia T."/>
            <person name="Catchen J."/>
            <person name="Amores A."/>
            <person name="Braasch I."/>
            <person name="Chalopin D."/>
            <person name="Volff J.N."/>
            <person name="Lesch K.P."/>
            <person name="Bisazza A."/>
            <person name="Minx P."/>
            <person name="Hillier L."/>
            <person name="Wilson R.K."/>
            <person name="Fuerstenberg S."/>
            <person name="Boore J."/>
            <person name="Searle S."/>
            <person name="Postlethwait J.H."/>
            <person name="Warren W.C."/>
        </authorList>
    </citation>
    <scope>NUCLEOTIDE SEQUENCE [LARGE SCALE GENOMIC DNA]</scope>
    <source>
        <strain evidence="8">JP 163 A</strain>
    </source>
</reference>
<dbReference type="KEGG" id="xma:102225403"/>
<dbReference type="HOGENOM" id="CLU_006842_0_4_1"/>
<dbReference type="FunFam" id="2.40.10.10:FF:000068">
    <property type="entry name" value="transmembrane protease serine 2"/>
    <property type="match status" value="1"/>
</dbReference>
<dbReference type="STRING" id="8083.ENSXMAP00000005175"/>
<dbReference type="OMA" id="ACKGNYG"/>
<dbReference type="PANTHER" id="PTHR24252:SF7">
    <property type="entry name" value="HYALIN"/>
    <property type="match status" value="1"/>
</dbReference>
<reference evidence="7" key="4">
    <citation type="submission" date="2025-09" db="UniProtKB">
        <authorList>
            <consortium name="Ensembl"/>
        </authorList>
    </citation>
    <scope>IDENTIFICATION</scope>
    <source>
        <strain evidence="7">JP 163 A</strain>
    </source>
</reference>
<dbReference type="GeneTree" id="ENSGT00940000163009"/>
<keyword evidence="2" id="KW-0378">Hydrolase</keyword>
<dbReference type="InterPro" id="IPR001254">
    <property type="entry name" value="Trypsin_dom"/>
</dbReference>
<dbReference type="OrthoDB" id="10002959at2759"/>
<dbReference type="CDD" id="cd00190">
    <property type="entry name" value="Tryp_SPc"/>
    <property type="match status" value="1"/>
</dbReference>
<evidence type="ECO:0000259" key="6">
    <source>
        <dbReference type="PROSITE" id="PS50240"/>
    </source>
</evidence>
<reference evidence="7" key="3">
    <citation type="submission" date="2025-08" db="UniProtKB">
        <authorList>
            <consortium name="Ensembl"/>
        </authorList>
    </citation>
    <scope>IDENTIFICATION</scope>
    <source>
        <strain evidence="7">JP 163 A</strain>
    </source>
</reference>
<dbReference type="AlphaFoldDB" id="M3ZSI2"/>
<name>M3ZSI2_XIPMA</name>
<dbReference type="GO" id="GO:0006508">
    <property type="term" value="P:proteolysis"/>
    <property type="evidence" value="ECO:0007669"/>
    <property type="project" value="UniProtKB-KW"/>
</dbReference>
<dbReference type="Proteomes" id="UP000002852">
    <property type="component" value="Unassembled WGS sequence"/>
</dbReference>
<evidence type="ECO:0000256" key="1">
    <source>
        <dbReference type="ARBA" id="ARBA00022670"/>
    </source>
</evidence>
<accession>M3ZSI2</accession>
<sequence length="278" mass="30947">MAVGKLLALLVLLQCSAALMGAGVRSSIIGGGDAPKGRWPGLVYLDITTDSGERKWHCSGSILNQKWIMTAGRCWDDELRSRWDRTGVWIGTYKLDMPSERYMEVNLVVRNPEFRVTGNGFINDIALIKLKDPLKFSKNVAPVNLPKDDDIFDSSSECWIAGWWGKINVWGEKSNTLQEMEVRIVGQTRCEATFPDLSDNMLCAGSPAGGKYCCNCVNFQHPPGDHGGPLMCRTAGGFVQVGIMSFHSPDDCRTPDRFGIYTQVFSYMDFIMTYIMFG</sequence>
<dbReference type="RefSeq" id="XP_014330634.1">
    <property type="nucleotide sequence ID" value="XM_014475148.2"/>
</dbReference>
<dbReference type="PROSITE" id="PS50240">
    <property type="entry name" value="TRYPSIN_DOM"/>
    <property type="match status" value="1"/>
</dbReference>
<evidence type="ECO:0000313" key="8">
    <source>
        <dbReference type="Proteomes" id="UP000002852"/>
    </source>
</evidence>
<organism evidence="7 8">
    <name type="scientific">Xiphophorus maculatus</name>
    <name type="common">Southern platyfish</name>
    <name type="synonym">Platypoecilus maculatus</name>
    <dbReference type="NCBI Taxonomy" id="8083"/>
    <lineage>
        <taxon>Eukaryota</taxon>
        <taxon>Metazoa</taxon>
        <taxon>Chordata</taxon>
        <taxon>Craniata</taxon>
        <taxon>Vertebrata</taxon>
        <taxon>Euteleostomi</taxon>
        <taxon>Actinopterygii</taxon>
        <taxon>Neopterygii</taxon>
        <taxon>Teleostei</taxon>
        <taxon>Neoteleostei</taxon>
        <taxon>Acanthomorphata</taxon>
        <taxon>Ovalentaria</taxon>
        <taxon>Atherinomorphae</taxon>
        <taxon>Cyprinodontiformes</taxon>
        <taxon>Poeciliidae</taxon>
        <taxon>Poeciliinae</taxon>
        <taxon>Xiphophorus</taxon>
    </lineage>
</organism>
<dbReference type="InterPro" id="IPR001314">
    <property type="entry name" value="Peptidase_S1A"/>
</dbReference>
<evidence type="ECO:0000256" key="2">
    <source>
        <dbReference type="ARBA" id="ARBA00022801"/>
    </source>
</evidence>
<evidence type="ECO:0000256" key="4">
    <source>
        <dbReference type="ARBA" id="ARBA00023157"/>
    </source>
</evidence>
<dbReference type="Pfam" id="PF00089">
    <property type="entry name" value="Trypsin"/>
    <property type="match status" value="1"/>
</dbReference>
<feature type="signal peptide" evidence="5">
    <location>
        <begin position="1"/>
        <end position="18"/>
    </location>
</feature>
<protein>
    <submittedName>
        <fullName evidence="7">Tryptase-2-like</fullName>
    </submittedName>
</protein>
<feature type="chain" id="PRO_5004046543" evidence="5">
    <location>
        <begin position="19"/>
        <end position="278"/>
    </location>
</feature>
<keyword evidence="5" id="KW-0732">Signal</keyword>
<feature type="domain" description="Peptidase S1" evidence="6">
    <location>
        <begin position="28"/>
        <end position="276"/>
    </location>
</feature>
<keyword evidence="1" id="KW-0645">Protease</keyword>
<keyword evidence="8" id="KW-1185">Reference proteome</keyword>
<proteinExistence type="predicted"/>
<dbReference type="SMART" id="SM00020">
    <property type="entry name" value="Tryp_SPc"/>
    <property type="match status" value="1"/>
</dbReference>
<dbReference type="Ensembl" id="ENSXMAT00000005180.2">
    <property type="protein sequence ID" value="ENSXMAP00000005175.1"/>
    <property type="gene ID" value="ENSXMAG00000005166.2"/>
</dbReference>
<dbReference type="Gene3D" id="2.40.10.10">
    <property type="entry name" value="Trypsin-like serine proteases"/>
    <property type="match status" value="1"/>
</dbReference>
<evidence type="ECO:0000256" key="5">
    <source>
        <dbReference type="SAM" id="SignalP"/>
    </source>
</evidence>
<dbReference type="GeneID" id="102225403"/>
<reference evidence="8" key="1">
    <citation type="submission" date="2012-01" db="EMBL/GenBank/DDBJ databases">
        <authorList>
            <person name="Walter R."/>
            <person name="Schartl M."/>
            <person name="Warren W."/>
        </authorList>
    </citation>
    <scope>NUCLEOTIDE SEQUENCE [LARGE SCALE GENOMIC DNA]</scope>
    <source>
        <strain evidence="8">JP 163 A</strain>
    </source>
</reference>
<dbReference type="eggNOG" id="KOG3627">
    <property type="taxonomic scope" value="Eukaryota"/>
</dbReference>
<evidence type="ECO:0000256" key="3">
    <source>
        <dbReference type="ARBA" id="ARBA00022825"/>
    </source>
</evidence>
<dbReference type="PANTHER" id="PTHR24252">
    <property type="entry name" value="ACROSIN-RELATED"/>
    <property type="match status" value="1"/>
</dbReference>
<dbReference type="InParanoid" id="M3ZSI2"/>